<dbReference type="Pfam" id="PF12971">
    <property type="entry name" value="NAGLU_N"/>
    <property type="match status" value="1"/>
</dbReference>
<name>A0A5S4GEQ0_9ACTN</name>
<feature type="domain" description="Alpha-N-acetylglucosaminidase N-terminal" evidence="4">
    <location>
        <begin position="15"/>
        <end position="91"/>
    </location>
</feature>
<organism evidence="6 7">
    <name type="scientific">Nonomuraea zeae</name>
    <dbReference type="NCBI Taxonomy" id="1642303"/>
    <lineage>
        <taxon>Bacteria</taxon>
        <taxon>Bacillati</taxon>
        <taxon>Actinomycetota</taxon>
        <taxon>Actinomycetes</taxon>
        <taxon>Streptosporangiales</taxon>
        <taxon>Streptosporangiaceae</taxon>
        <taxon>Nonomuraea</taxon>
    </lineage>
</organism>
<dbReference type="PANTHER" id="PTHR12872:SF1">
    <property type="entry name" value="ALPHA-N-ACETYLGLUCOSAMINIDASE"/>
    <property type="match status" value="1"/>
</dbReference>
<feature type="domain" description="Alpha-N-acetylglucosaminidase tim-barrel" evidence="3">
    <location>
        <begin position="107"/>
        <end position="430"/>
    </location>
</feature>
<evidence type="ECO:0000259" key="5">
    <source>
        <dbReference type="Pfam" id="PF12972"/>
    </source>
</evidence>
<protein>
    <submittedName>
        <fullName evidence="6">Alpha-N-acetylglucosaminidase</fullName>
    </submittedName>
</protein>
<dbReference type="Gene3D" id="3.20.20.80">
    <property type="entry name" value="Glycosidases"/>
    <property type="match status" value="1"/>
</dbReference>
<dbReference type="GO" id="GO:0005975">
    <property type="term" value="P:carbohydrate metabolic process"/>
    <property type="evidence" value="ECO:0007669"/>
    <property type="project" value="UniProtKB-ARBA"/>
</dbReference>
<dbReference type="GO" id="GO:0016787">
    <property type="term" value="F:hydrolase activity"/>
    <property type="evidence" value="ECO:0007669"/>
    <property type="project" value="UniProtKB-KW"/>
</dbReference>
<dbReference type="OrthoDB" id="9807519at2"/>
<evidence type="ECO:0000313" key="7">
    <source>
        <dbReference type="Proteomes" id="UP000306628"/>
    </source>
</evidence>
<dbReference type="Pfam" id="PF12972">
    <property type="entry name" value="NAGLU_C"/>
    <property type="match status" value="1"/>
</dbReference>
<dbReference type="InterPro" id="IPR029018">
    <property type="entry name" value="Hex-like_dom2"/>
</dbReference>
<dbReference type="RefSeq" id="WP_138692641.1">
    <property type="nucleotide sequence ID" value="NZ_JBHSAZ010000089.1"/>
</dbReference>
<evidence type="ECO:0000259" key="3">
    <source>
        <dbReference type="Pfam" id="PF05089"/>
    </source>
</evidence>
<accession>A0A5S4GEQ0</accession>
<dbReference type="EMBL" id="VCKX01000091">
    <property type="protein sequence ID" value="TMR30991.1"/>
    <property type="molecule type" value="Genomic_DNA"/>
</dbReference>
<dbReference type="AlphaFoldDB" id="A0A5S4GEQ0"/>
<dbReference type="Proteomes" id="UP000306628">
    <property type="component" value="Unassembled WGS sequence"/>
</dbReference>
<evidence type="ECO:0000256" key="1">
    <source>
        <dbReference type="ARBA" id="ARBA00022801"/>
    </source>
</evidence>
<comment type="caution">
    <text evidence="6">The sequence shown here is derived from an EMBL/GenBank/DDBJ whole genome shotgun (WGS) entry which is preliminary data.</text>
</comment>
<keyword evidence="1" id="KW-0378">Hydrolase</keyword>
<dbReference type="Gene3D" id="3.30.379.10">
    <property type="entry name" value="Chitobiase/beta-hexosaminidase domain 2-like"/>
    <property type="match status" value="1"/>
</dbReference>
<dbReference type="PANTHER" id="PTHR12872">
    <property type="entry name" value="ALPHA-N-ACETYLGLUCOSAMINIDASE"/>
    <property type="match status" value="1"/>
</dbReference>
<sequence length="752" mass="81827">MSSGDGEQVPGWADTVRGLAHRVLGPVAASVCFAARDGDGRGYAYEAAAGVLTIAATDGVSASVALHHYLREHCGLSVGWDTELPLAVPSLPAAPRREGTARVREGYYFNFCTFSYTMPYWDWADWEREIDWMALHGITMPLAVTGHEAAMHAAYSELGLDDRQIRRFLGGPGYLPFQFMGCLDDFAGPLPASWIESHRELGARILDRERAFGMTPVLPAFTGHVPREIAATARAGRRTWQGFETWVLDPADPLYARIGAEIARAQIKLFGTGHLYAADPFIEMIPIDADPAYPGAVAAATLAGLLEADPEAVWLMQAWPFSYQRDFWTKDRVTAFLDAIPDGRMLVADLWAEHDPLWGEFEEFAGKPWLWCALLNFGGRTDPVAGLRGVPAAVDAALAAGRPPAGLGLAMEATRNNPVFFELVADQIWHQVPDVAAWLDAFVTERYGRPGRGIEAGLRAAWRGLLDTVYGADGLRISPDRFKGVLTANPTYAWTRDGGAELRAAVAGTLWYRPAVLARAWERLIDAAEREPGLVAGPLGHDLAEAGIAYLARVADRRCVEVVESGGDPEQVARFLKVFEDLDRMLACRPEFTFRHWEDKALSWAAGPEDRAVLRDNARRIITVWGTVDSPLLDDYAGRHWAGLVGGYYRDRWELWARGLAAALAGEPGAEAELARRLRERSEDFLREGAAPVEPGDLAAESRRLHTAYAGAFGDVPGDVPGDAFGDARGDVSGGASGGVAGGADPVLEDER</sequence>
<dbReference type="InterPro" id="IPR024733">
    <property type="entry name" value="NAGLU_tim-barrel"/>
</dbReference>
<gene>
    <name evidence="6" type="ORF">ETD85_27350</name>
</gene>
<feature type="region of interest" description="Disordered" evidence="2">
    <location>
        <begin position="716"/>
        <end position="752"/>
    </location>
</feature>
<evidence type="ECO:0000313" key="6">
    <source>
        <dbReference type="EMBL" id="TMR30991.1"/>
    </source>
</evidence>
<dbReference type="Gene3D" id="1.20.120.670">
    <property type="entry name" value="N-acetyl-b-d-glucoasminidase"/>
    <property type="match status" value="1"/>
</dbReference>
<dbReference type="InterPro" id="IPR024732">
    <property type="entry name" value="NAGLU_C"/>
</dbReference>
<dbReference type="InterPro" id="IPR007781">
    <property type="entry name" value="NAGLU"/>
</dbReference>
<feature type="domain" description="Alpha-N-acetylglucosaminidase C-terminal" evidence="5">
    <location>
        <begin position="438"/>
        <end position="692"/>
    </location>
</feature>
<reference evidence="6 7" key="1">
    <citation type="submission" date="2019-05" db="EMBL/GenBank/DDBJ databases">
        <title>Draft genome sequence of Nonomuraea zeae DSM 100528.</title>
        <authorList>
            <person name="Saricaoglu S."/>
            <person name="Isik K."/>
        </authorList>
    </citation>
    <scope>NUCLEOTIDE SEQUENCE [LARGE SCALE GENOMIC DNA]</scope>
    <source>
        <strain evidence="6 7">DSM 100528</strain>
    </source>
</reference>
<dbReference type="Pfam" id="PF05089">
    <property type="entry name" value="NAGLU"/>
    <property type="match status" value="1"/>
</dbReference>
<evidence type="ECO:0000256" key="2">
    <source>
        <dbReference type="SAM" id="MobiDB-lite"/>
    </source>
</evidence>
<evidence type="ECO:0000259" key="4">
    <source>
        <dbReference type="Pfam" id="PF12971"/>
    </source>
</evidence>
<feature type="compositionally biased region" description="Gly residues" evidence="2">
    <location>
        <begin position="732"/>
        <end position="742"/>
    </location>
</feature>
<dbReference type="InterPro" id="IPR024240">
    <property type="entry name" value="NAGLU_N"/>
</dbReference>
<proteinExistence type="predicted"/>
<keyword evidence="7" id="KW-1185">Reference proteome</keyword>